<keyword evidence="2" id="KW-1185">Reference proteome</keyword>
<evidence type="ECO:0000313" key="1">
    <source>
        <dbReference type="EMBL" id="KDO38898.1"/>
    </source>
</evidence>
<name>A0A067D7T4_CITSI</name>
<sequence>MSILEDFTPIIIARKDLEGIDMPHIDLLVVTLEITNITVKRIFIDGGSRNKTEPKKINLFIKVGDKIASVDFLVVNAPSTYNAILGRHWLHYMEVVPSTLHQVVRCVSLTRSGTFDIKGD</sequence>
<accession>A0A067D7T4</accession>
<dbReference type="Proteomes" id="UP000027120">
    <property type="component" value="Unassembled WGS sequence"/>
</dbReference>
<proteinExistence type="predicted"/>
<dbReference type="PANTHER" id="PTHR33240">
    <property type="entry name" value="OS08G0508500 PROTEIN"/>
    <property type="match status" value="1"/>
</dbReference>
<reference evidence="1 2" key="1">
    <citation type="submission" date="2014-04" db="EMBL/GenBank/DDBJ databases">
        <authorList>
            <consortium name="International Citrus Genome Consortium"/>
            <person name="Gmitter F."/>
            <person name="Chen C."/>
            <person name="Farmerie W."/>
            <person name="Harkins T."/>
            <person name="Desany B."/>
            <person name="Mohiuddin M."/>
            <person name="Kodira C."/>
            <person name="Borodovsky M."/>
            <person name="Lomsadze A."/>
            <person name="Burns P."/>
            <person name="Jenkins J."/>
            <person name="Prochnik S."/>
            <person name="Shu S."/>
            <person name="Chapman J."/>
            <person name="Pitluck S."/>
            <person name="Schmutz J."/>
            <person name="Rokhsar D."/>
        </authorList>
    </citation>
    <scope>NUCLEOTIDE SEQUENCE</scope>
</reference>
<dbReference type="PANTHER" id="PTHR33240:SF8">
    <property type="entry name" value="OS03G0439900 PROTEIN"/>
    <property type="match status" value="1"/>
</dbReference>
<organism evidence="1 2">
    <name type="scientific">Citrus sinensis</name>
    <name type="common">Sweet orange</name>
    <name type="synonym">Citrus aurantium var. sinensis</name>
    <dbReference type="NCBI Taxonomy" id="2711"/>
    <lineage>
        <taxon>Eukaryota</taxon>
        <taxon>Viridiplantae</taxon>
        <taxon>Streptophyta</taxon>
        <taxon>Embryophyta</taxon>
        <taxon>Tracheophyta</taxon>
        <taxon>Spermatophyta</taxon>
        <taxon>Magnoliopsida</taxon>
        <taxon>eudicotyledons</taxon>
        <taxon>Gunneridae</taxon>
        <taxon>Pentapetalae</taxon>
        <taxon>rosids</taxon>
        <taxon>malvids</taxon>
        <taxon>Sapindales</taxon>
        <taxon>Rutaceae</taxon>
        <taxon>Aurantioideae</taxon>
        <taxon>Citrus</taxon>
    </lineage>
</organism>
<protein>
    <submittedName>
        <fullName evidence="1">Uncharacterized protein</fullName>
    </submittedName>
</protein>
<gene>
    <name evidence="1" type="ORF">CISIN_1g044231mg</name>
</gene>
<dbReference type="EMBL" id="KK787277">
    <property type="protein sequence ID" value="KDO38898.1"/>
    <property type="molecule type" value="Genomic_DNA"/>
</dbReference>
<evidence type="ECO:0000313" key="2">
    <source>
        <dbReference type="Proteomes" id="UP000027120"/>
    </source>
</evidence>
<dbReference type="AlphaFoldDB" id="A0A067D7T4"/>